<dbReference type="SUPFAM" id="SSF52087">
    <property type="entry name" value="CRAL/TRIO domain"/>
    <property type="match status" value="1"/>
</dbReference>
<evidence type="ECO:0000313" key="3">
    <source>
        <dbReference type="EMBL" id="KAK1617751.1"/>
    </source>
</evidence>
<dbReference type="InterPro" id="IPR001251">
    <property type="entry name" value="CRAL-TRIO_dom"/>
</dbReference>
<dbReference type="Pfam" id="PF00650">
    <property type="entry name" value="CRAL_TRIO"/>
    <property type="match status" value="1"/>
</dbReference>
<dbReference type="Gene3D" id="3.40.525.10">
    <property type="entry name" value="CRAL-TRIO lipid binding domain"/>
    <property type="match status" value="1"/>
</dbReference>
<dbReference type="InterPro" id="IPR036273">
    <property type="entry name" value="CRAL/TRIO_N_dom_sf"/>
</dbReference>
<reference evidence="3" key="1">
    <citation type="submission" date="2023-07" db="EMBL/GenBank/DDBJ databases">
        <title>A chromosome-level genome assembly of Lolium multiflorum.</title>
        <authorList>
            <person name="Chen Y."/>
            <person name="Copetti D."/>
            <person name="Kolliker R."/>
            <person name="Studer B."/>
        </authorList>
    </citation>
    <scope>NUCLEOTIDE SEQUENCE</scope>
    <source>
        <strain evidence="3">02402/16</strain>
        <tissue evidence="3">Leaf</tissue>
    </source>
</reference>
<proteinExistence type="predicted"/>
<organism evidence="3 4">
    <name type="scientific">Lolium multiflorum</name>
    <name type="common">Italian ryegrass</name>
    <name type="synonym">Lolium perenne subsp. multiflorum</name>
    <dbReference type="NCBI Taxonomy" id="4521"/>
    <lineage>
        <taxon>Eukaryota</taxon>
        <taxon>Viridiplantae</taxon>
        <taxon>Streptophyta</taxon>
        <taxon>Embryophyta</taxon>
        <taxon>Tracheophyta</taxon>
        <taxon>Spermatophyta</taxon>
        <taxon>Magnoliopsida</taxon>
        <taxon>Liliopsida</taxon>
        <taxon>Poales</taxon>
        <taxon>Poaceae</taxon>
        <taxon>BOP clade</taxon>
        <taxon>Pooideae</taxon>
        <taxon>Poodae</taxon>
        <taxon>Poeae</taxon>
        <taxon>Poeae Chloroplast Group 2 (Poeae type)</taxon>
        <taxon>Loliodinae</taxon>
        <taxon>Loliinae</taxon>
        <taxon>Lolium</taxon>
    </lineage>
</organism>
<sequence length="276" mass="31240">MSSPAKKTSSEATQPKSSSSEEQQAKVNEVRGLLGPLMEEMPSFLSDTTILRFLRARNWSTEQATKGLKETVKWRREYRPEAISWEDIAENEVEAKRTHIANYVDKNGRSVLISNMGIKAKVSLKDQIKHMVYLLEHLAMSSADEKDDCVVWITDVRGWSIASTPFSSSRECMHIIQTYYPGLIAVAITFDPPSIFESFWKISKSFIDQNMRDKVKFVYASKPESMKIMQDLFDKDTLESSSFGGTSTSTAFDINKYAERMRAADKMRGASKNANA</sequence>
<dbReference type="GO" id="GO:0008526">
    <property type="term" value="F:phosphatidylinositol transfer activity"/>
    <property type="evidence" value="ECO:0007669"/>
    <property type="project" value="TreeGrafter"/>
</dbReference>
<protein>
    <recommendedName>
        <fullName evidence="2">CRAL-TRIO domain-containing protein</fullName>
    </recommendedName>
</protein>
<accession>A0AAD8VU04</accession>
<evidence type="ECO:0000256" key="1">
    <source>
        <dbReference type="SAM" id="MobiDB-lite"/>
    </source>
</evidence>
<dbReference type="SUPFAM" id="SSF46938">
    <property type="entry name" value="CRAL/TRIO N-terminal domain"/>
    <property type="match status" value="1"/>
</dbReference>
<dbReference type="SMART" id="SM00516">
    <property type="entry name" value="SEC14"/>
    <property type="match status" value="1"/>
</dbReference>
<keyword evidence="4" id="KW-1185">Reference proteome</keyword>
<dbReference type="PANTHER" id="PTHR45824">
    <property type="entry name" value="GH16843P"/>
    <property type="match status" value="1"/>
</dbReference>
<dbReference type="AlphaFoldDB" id="A0AAD8VU04"/>
<dbReference type="FunFam" id="3.40.525.10:FF:000024">
    <property type="entry name" value="Sec14p-like phosphatidylinositol transfer family protein"/>
    <property type="match status" value="1"/>
</dbReference>
<dbReference type="PROSITE" id="PS50191">
    <property type="entry name" value="CRAL_TRIO"/>
    <property type="match status" value="1"/>
</dbReference>
<dbReference type="CDD" id="cd00170">
    <property type="entry name" value="SEC14"/>
    <property type="match status" value="1"/>
</dbReference>
<dbReference type="InterPro" id="IPR011074">
    <property type="entry name" value="CRAL/TRIO_N_dom"/>
</dbReference>
<gene>
    <name evidence="3" type="ORF">QYE76_023268</name>
</gene>
<comment type="caution">
    <text evidence="3">The sequence shown here is derived from an EMBL/GenBank/DDBJ whole genome shotgun (WGS) entry which is preliminary data.</text>
</comment>
<evidence type="ECO:0000259" key="2">
    <source>
        <dbReference type="PROSITE" id="PS50191"/>
    </source>
</evidence>
<feature type="domain" description="CRAL-TRIO" evidence="2">
    <location>
        <begin position="86"/>
        <end position="251"/>
    </location>
</feature>
<dbReference type="SMART" id="SM01100">
    <property type="entry name" value="CRAL_TRIO_N"/>
    <property type="match status" value="1"/>
</dbReference>
<dbReference type="PANTHER" id="PTHR45824:SF7">
    <property type="entry name" value="OS05G0267800 PROTEIN"/>
    <property type="match status" value="1"/>
</dbReference>
<dbReference type="Proteomes" id="UP001231189">
    <property type="component" value="Unassembled WGS sequence"/>
</dbReference>
<evidence type="ECO:0000313" key="4">
    <source>
        <dbReference type="Proteomes" id="UP001231189"/>
    </source>
</evidence>
<dbReference type="Pfam" id="PF03765">
    <property type="entry name" value="CRAL_TRIO_N"/>
    <property type="match status" value="1"/>
</dbReference>
<dbReference type="EMBL" id="JAUUTY010000006">
    <property type="protein sequence ID" value="KAK1617751.1"/>
    <property type="molecule type" value="Genomic_DNA"/>
</dbReference>
<feature type="region of interest" description="Disordered" evidence="1">
    <location>
        <begin position="1"/>
        <end position="25"/>
    </location>
</feature>
<dbReference type="InterPro" id="IPR036865">
    <property type="entry name" value="CRAL-TRIO_dom_sf"/>
</dbReference>
<dbReference type="InterPro" id="IPR052578">
    <property type="entry name" value="PI_Transfer_CRAL-TRIO"/>
</dbReference>
<name>A0AAD8VU04_LOLMU</name>